<proteinExistence type="predicted"/>
<sequence>MTSSQIRTERQLDVLLAQPGNNQCADCHAPAPRWASINIGIFLCVQCASIHRSLGTHTSRVKSLTMDTWTREMVEHMRAWGNTRANGVWNPDEGRNPVPLGGGEEGRQGEMERYIRNKYERGLFRGDRKPEVSREPRTVKNDAATGGRRAEFDGAQRRPSMEEIYDDPRRQTDRYAYEPTGTTKKKIATRAHVDANWADFIGGTTPHEDTTDRPTSSGSRKAGRLLGMNDDRGAVRLPPVTRAPKGLVYKREGEEGRAPPPPVPRKKTPEPEPALRPAPTVAADLVNLNDSIHVPAPYHVSSVHGEPAPAMQRMFHQPQPMASPLPLGSNAYNPFLNPAFQQPLQSPANGTGYSHSMQPPSANGTGYPTTQPQFTPTSAFPFQQHLQQPGFYSPGPASAGGYFANGNTQGIGNPFFAQQQQQQQQGTGYGGWSR</sequence>
<name>A0ACC2VIM0_9TREE</name>
<reference evidence="1" key="1">
    <citation type="submission" date="2023-04" db="EMBL/GenBank/DDBJ databases">
        <title>Draft Genome sequencing of Naganishia species isolated from polar environments using Oxford Nanopore Technology.</title>
        <authorList>
            <person name="Leo P."/>
            <person name="Venkateswaran K."/>
        </authorList>
    </citation>
    <scope>NUCLEOTIDE SEQUENCE</scope>
    <source>
        <strain evidence="1">MNA-CCFEE 5262</strain>
    </source>
</reference>
<accession>A0ACC2VIM0</accession>
<evidence type="ECO:0000313" key="2">
    <source>
        <dbReference type="Proteomes" id="UP001230649"/>
    </source>
</evidence>
<protein>
    <submittedName>
        <fullName evidence="1">Uncharacterized protein</fullName>
    </submittedName>
</protein>
<organism evidence="1 2">
    <name type="scientific">Naganishia adeliensis</name>
    <dbReference type="NCBI Taxonomy" id="92952"/>
    <lineage>
        <taxon>Eukaryota</taxon>
        <taxon>Fungi</taxon>
        <taxon>Dikarya</taxon>
        <taxon>Basidiomycota</taxon>
        <taxon>Agaricomycotina</taxon>
        <taxon>Tremellomycetes</taxon>
        <taxon>Filobasidiales</taxon>
        <taxon>Filobasidiaceae</taxon>
        <taxon>Naganishia</taxon>
    </lineage>
</organism>
<evidence type="ECO:0000313" key="1">
    <source>
        <dbReference type="EMBL" id="KAJ9098834.1"/>
    </source>
</evidence>
<gene>
    <name evidence="1" type="ORF">QFC20_005888</name>
</gene>
<dbReference type="EMBL" id="JASBWS010000090">
    <property type="protein sequence ID" value="KAJ9098834.1"/>
    <property type="molecule type" value="Genomic_DNA"/>
</dbReference>
<keyword evidence="2" id="KW-1185">Reference proteome</keyword>
<dbReference type="Proteomes" id="UP001230649">
    <property type="component" value="Unassembled WGS sequence"/>
</dbReference>
<comment type="caution">
    <text evidence="1">The sequence shown here is derived from an EMBL/GenBank/DDBJ whole genome shotgun (WGS) entry which is preliminary data.</text>
</comment>